<evidence type="ECO:0000313" key="1">
    <source>
        <dbReference type="EMBL" id="EKO33534.1"/>
    </source>
</evidence>
<dbReference type="EMBL" id="AHON02000050">
    <property type="protein sequence ID" value="EKO33534.1"/>
    <property type="molecule type" value="Genomic_DNA"/>
</dbReference>
<keyword evidence="2" id="KW-1185">Reference proteome</keyword>
<sequence length="54" mass="6214">MPFVFQGSNFPLSINANERTISSNTDRDEIVGKIVSDPFQLNFILRNLNRIARF</sequence>
<reference evidence="1" key="1">
    <citation type="submission" date="2012-10" db="EMBL/GenBank/DDBJ databases">
        <authorList>
            <person name="Harkins D.M."/>
            <person name="Durkin A.S."/>
            <person name="Brinkac L.M."/>
            <person name="Haft D.H."/>
            <person name="Selengut J.D."/>
            <person name="Sanka R."/>
            <person name="DePew J."/>
            <person name="Purushe J."/>
            <person name="Matthias M.A."/>
            <person name="Vinetz J.M."/>
            <person name="Sutton G.G."/>
            <person name="Nierman W.C."/>
            <person name="Fouts D.E."/>
        </authorList>
    </citation>
    <scope>NUCLEOTIDE SEQUENCE [LARGE SCALE GENOMIC DNA]</scope>
    <source>
        <strain evidence="1">MOR084</strain>
    </source>
</reference>
<comment type="caution">
    <text evidence="1">The sequence shown here is derived from an EMBL/GenBank/DDBJ whole genome shotgun (WGS) entry which is preliminary data.</text>
</comment>
<organism evidence="1 2">
    <name type="scientific">Leptospira santarosai str. MOR084</name>
    <dbReference type="NCBI Taxonomy" id="1049984"/>
    <lineage>
        <taxon>Bacteria</taxon>
        <taxon>Pseudomonadati</taxon>
        <taxon>Spirochaetota</taxon>
        <taxon>Spirochaetia</taxon>
        <taxon>Leptospirales</taxon>
        <taxon>Leptospiraceae</taxon>
        <taxon>Leptospira</taxon>
    </lineage>
</organism>
<dbReference type="Proteomes" id="UP000006329">
    <property type="component" value="Unassembled WGS sequence"/>
</dbReference>
<gene>
    <name evidence="1" type="ORF">LEP1GSC179_1968</name>
</gene>
<accession>A0A0E2BEA1</accession>
<evidence type="ECO:0000313" key="2">
    <source>
        <dbReference type="Proteomes" id="UP000006329"/>
    </source>
</evidence>
<protein>
    <submittedName>
        <fullName evidence="1">Uncharacterized protein</fullName>
    </submittedName>
</protein>
<proteinExistence type="predicted"/>
<name>A0A0E2BEA1_9LEPT</name>
<dbReference type="AlphaFoldDB" id="A0A0E2BEA1"/>